<dbReference type="Pfam" id="PF00176">
    <property type="entry name" value="SNF2-rel_dom"/>
    <property type="match status" value="1"/>
</dbReference>
<dbReference type="AlphaFoldDB" id="A0A0E2BEA3"/>
<name>A0A0E2BEA3_9LEPT</name>
<dbReference type="Proteomes" id="UP000006253">
    <property type="component" value="Unassembled WGS sequence"/>
</dbReference>
<sequence>MLGMGRLRNYNSNLKLAAFLMPNGYFCEFAGIAENGRVILISEMIKRFVNPYEMISKFPKGQRSAIEKILYYIFEERYRIYDLLNSRFWDELVPPIQIYCNDGRPAHLAGTIPIQLRISKDEKQTFQILLERKTTPIDFQKEKLSYKFVWKNSFEAPIPHILPKPGNEKQSIPVYYDGLDPDRTRLLQRVGTENISGSHLIKYKNFLKYRGVEGLELLPEVVQSGPGLCLFLEPLFEESKELQIQGRLTIVYAKKKNDLTPLQKRKNKPKQDAEAPTLYEFHFSQIPSYAYPPIIYSDRPNGAVIKRSTKKEKQLLNLEIPIKFSRRSGEFKIPHKRLSTFFSEILPKILENNVILRLHPDLDGMRIPKKAYFHLRNSSGIDWFEGEIQVKGLDSIETAAAYAAWKAGSKFIRLEKSGWVDLKDLGFETLSKGLDSAGVKLDGNGKSQTLNKGQALALETYADLREIKALQNIRKLLYDQNGEIARIFTLGSSFQGNLRDYQMEGAKFLYNLHSLKIGGVLADEMGLGKTIQSLAYFSKLIEQKPKTRILVVAPLAAIAVWEEECAKFLPKFPISVWHGPSRKREIIPKFGIILTTYQTLSKDISIFLKYKYETILLDEAQNVKNTDTDAARSIRKLKAESIFCLTGTPLENNLDEFWALFDLVFPGLLGSLRSFQRNFFPDNPASIEELRNRTSKFLLRRRKSEVLGDLPPKTDIKVSAPMSELQSKLYEKARKEAIEILNKAGRNYLFELLPQLTKLRRLASHPNIGMEKVNPLDSGKISRFLTIIQQELPVTSSAIVFSQFTDTLAIVRDALDQINIPYFYLDGKTPAHKRTIYTKKFQNGERRFFLISLKAGGVALTLTQADTVFHLDPWWNPAVESQASDRAHRYGQKRPVFVYKLYSENSIEERVLELQEKKRLLFTTLLDSSETSKKSDITREELRELIG</sequence>
<dbReference type="InterPro" id="IPR000330">
    <property type="entry name" value="SNF2_N"/>
</dbReference>
<evidence type="ECO:0000313" key="4">
    <source>
        <dbReference type="EMBL" id="EKO15513.1"/>
    </source>
</evidence>
<dbReference type="PROSITE" id="PS51192">
    <property type="entry name" value="HELICASE_ATP_BIND_1"/>
    <property type="match status" value="1"/>
</dbReference>
<dbReference type="InterPro" id="IPR013663">
    <property type="entry name" value="Helicase_SWF/SNF/SWI_bac"/>
</dbReference>
<evidence type="ECO:0000259" key="3">
    <source>
        <dbReference type="PROSITE" id="PS51194"/>
    </source>
</evidence>
<protein>
    <submittedName>
        <fullName evidence="4">SNF2 family N-terminal domain protein</fullName>
    </submittedName>
</protein>
<keyword evidence="1" id="KW-0378">Hydrolase</keyword>
<dbReference type="Gene3D" id="3.40.50.300">
    <property type="entry name" value="P-loop containing nucleotide triphosphate hydrolases"/>
    <property type="match status" value="1"/>
</dbReference>
<dbReference type="Gene3D" id="3.40.50.10810">
    <property type="entry name" value="Tandem AAA-ATPase domain"/>
    <property type="match status" value="1"/>
</dbReference>
<dbReference type="InterPro" id="IPR049730">
    <property type="entry name" value="SNF2/RAD54-like_C"/>
</dbReference>
<dbReference type="PROSITE" id="PS51194">
    <property type="entry name" value="HELICASE_CTER"/>
    <property type="match status" value="1"/>
</dbReference>
<evidence type="ECO:0000313" key="5">
    <source>
        <dbReference type="Proteomes" id="UP000006253"/>
    </source>
</evidence>
<comment type="caution">
    <text evidence="4">The sequence shown here is derived from an EMBL/GenBank/DDBJ whole genome shotgun (WGS) entry which is preliminary data.</text>
</comment>
<dbReference type="GO" id="GO:0016787">
    <property type="term" value="F:hydrolase activity"/>
    <property type="evidence" value="ECO:0007669"/>
    <property type="project" value="UniProtKB-KW"/>
</dbReference>
<dbReference type="CDD" id="cd18793">
    <property type="entry name" value="SF2_C_SNF"/>
    <property type="match status" value="1"/>
</dbReference>
<dbReference type="Pfam" id="PF00271">
    <property type="entry name" value="Helicase_C"/>
    <property type="match status" value="1"/>
</dbReference>
<dbReference type="Pfam" id="PF08455">
    <property type="entry name" value="SNF2_assoc"/>
    <property type="match status" value="1"/>
</dbReference>
<evidence type="ECO:0000259" key="2">
    <source>
        <dbReference type="PROSITE" id="PS51192"/>
    </source>
</evidence>
<dbReference type="InterPro" id="IPR014001">
    <property type="entry name" value="Helicase_ATP-bd"/>
</dbReference>
<reference evidence="4 5" key="1">
    <citation type="submission" date="2012-10" db="EMBL/GenBank/DDBJ databases">
        <authorList>
            <person name="Harkins D.M."/>
            <person name="Durkin A.S."/>
            <person name="Brinkac L.M."/>
            <person name="Selengut J.D."/>
            <person name="Sanka R."/>
            <person name="DePew J."/>
            <person name="Purushe J."/>
            <person name="Peacock S.J."/>
            <person name="Thaipadungpanit J."/>
            <person name="Wuthiekanun V.W."/>
            <person name="Day N.P."/>
            <person name="Vinetz J.M."/>
            <person name="Sutton G.G."/>
            <person name="Nelson W.C."/>
            <person name="Fouts D.E."/>
        </authorList>
    </citation>
    <scope>NUCLEOTIDE SEQUENCE [LARGE SCALE GENOMIC DNA]</scope>
    <source>
        <strain evidence="4 5">H1</strain>
    </source>
</reference>
<organism evidence="4 5">
    <name type="scientific">Leptospira kirschneri str. H1</name>
    <dbReference type="NCBI Taxonomy" id="1049966"/>
    <lineage>
        <taxon>Bacteria</taxon>
        <taxon>Pseudomonadati</taxon>
        <taxon>Spirochaetota</taxon>
        <taxon>Spirochaetia</taxon>
        <taxon>Leptospirales</taxon>
        <taxon>Leptospiraceae</taxon>
        <taxon>Leptospira</taxon>
    </lineage>
</organism>
<dbReference type="InterPro" id="IPR027417">
    <property type="entry name" value="P-loop_NTPase"/>
</dbReference>
<proteinExistence type="predicted"/>
<dbReference type="InterPro" id="IPR001650">
    <property type="entry name" value="Helicase_C-like"/>
</dbReference>
<dbReference type="InterPro" id="IPR038718">
    <property type="entry name" value="SNF2-like_sf"/>
</dbReference>
<evidence type="ECO:0000256" key="1">
    <source>
        <dbReference type="ARBA" id="ARBA00022801"/>
    </source>
</evidence>
<dbReference type="PANTHER" id="PTHR10799">
    <property type="entry name" value="SNF2/RAD54 HELICASE FAMILY"/>
    <property type="match status" value="1"/>
</dbReference>
<dbReference type="SUPFAM" id="SSF52540">
    <property type="entry name" value="P-loop containing nucleoside triphosphate hydrolases"/>
    <property type="match status" value="2"/>
</dbReference>
<dbReference type="SMART" id="SM00490">
    <property type="entry name" value="HELICc"/>
    <property type="match status" value="1"/>
</dbReference>
<gene>
    <name evidence="4" type="ORF">LEP1GSC081_0646</name>
</gene>
<accession>A0A0E2BEA3</accession>
<dbReference type="GO" id="GO:0005524">
    <property type="term" value="F:ATP binding"/>
    <property type="evidence" value="ECO:0007669"/>
    <property type="project" value="InterPro"/>
</dbReference>
<dbReference type="EMBL" id="AHMY02000045">
    <property type="protein sequence ID" value="EKO15513.1"/>
    <property type="molecule type" value="Genomic_DNA"/>
</dbReference>
<dbReference type="SMART" id="SM00487">
    <property type="entry name" value="DEXDc"/>
    <property type="match status" value="1"/>
</dbReference>
<feature type="domain" description="Helicase ATP-binding" evidence="2">
    <location>
        <begin position="510"/>
        <end position="667"/>
    </location>
</feature>
<feature type="domain" description="Helicase C-terminal" evidence="3">
    <location>
        <begin position="780"/>
        <end position="937"/>
    </location>
</feature>